<dbReference type="AlphaFoldDB" id="A0A5D2GWQ8"/>
<evidence type="ECO:0000313" key="1">
    <source>
        <dbReference type="EMBL" id="TYH21709.1"/>
    </source>
</evidence>
<organism evidence="1 2">
    <name type="scientific">Gossypium darwinii</name>
    <name type="common">Darwin's cotton</name>
    <name type="synonym">Gossypium barbadense var. darwinii</name>
    <dbReference type="NCBI Taxonomy" id="34276"/>
    <lineage>
        <taxon>Eukaryota</taxon>
        <taxon>Viridiplantae</taxon>
        <taxon>Streptophyta</taxon>
        <taxon>Embryophyta</taxon>
        <taxon>Tracheophyta</taxon>
        <taxon>Spermatophyta</taxon>
        <taxon>Magnoliopsida</taxon>
        <taxon>eudicotyledons</taxon>
        <taxon>Gunneridae</taxon>
        <taxon>Pentapetalae</taxon>
        <taxon>rosids</taxon>
        <taxon>malvids</taxon>
        <taxon>Malvales</taxon>
        <taxon>Malvaceae</taxon>
        <taxon>Malvoideae</taxon>
        <taxon>Gossypium</taxon>
    </lineage>
</organism>
<dbReference type="EMBL" id="CM017691">
    <property type="protein sequence ID" value="TYH21709.1"/>
    <property type="molecule type" value="Genomic_DNA"/>
</dbReference>
<reference evidence="1 2" key="1">
    <citation type="submission" date="2019-06" db="EMBL/GenBank/DDBJ databases">
        <title>WGS assembly of Gossypium darwinii.</title>
        <authorList>
            <person name="Chen Z.J."/>
            <person name="Sreedasyam A."/>
            <person name="Ando A."/>
            <person name="Song Q."/>
            <person name="De L."/>
            <person name="Hulse-Kemp A."/>
            <person name="Ding M."/>
            <person name="Ye W."/>
            <person name="Kirkbride R."/>
            <person name="Jenkins J."/>
            <person name="Plott C."/>
            <person name="Lovell J."/>
            <person name="Lin Y.-M."/>
            <person name="Vaughn R."/>
            <person name="Liu B."/>
            <person name="Li W."/>
            <person name="Simpson S."/>
            <person name="Scheffler B."/>
            <person name="Saski C."/>
            <person name="Grover C."/>
            <person name="Hu G."/>
            <person name="Conover J."/>
            <person name="Carlson J."/>
            <person name="Shu S."/>
            <person name="Boston L."/>
            <person name="Williams M."/>
            <person name="Peterson D."/>
            <person name="Mcgee K."/>
            <person name="Jones D."/>
            <person name="Wendel J."/>
            <person name="Stelly D."/>
            <person name="Grimwood J."/>
            <person name="Schmutz J."/>
        </authorList>
    </citation>
    <scope>NUCLEOTIDE SEQUENCE [LARGE SCALE GENOMIC DNA]</scope>
    <source>
        <strain evidence="1">1808015.09</strain>
    </source>
</reference>
<evidence type="ECO:0000313" key="2">
    <source>
        <dbReference type="Proteomes" id="UP000323506"/>
    </source>
</evidence>
<dbReference type="Proteomes" id="UP000323506">
    <property type="component" value="Chromosome A04"/>
</dbReference>
<keyword evidence="2" id="KW-1185">Reference proteome</keyword>
<name>A0A5D2GWQ8_GOSDA</name>
<protein>
    <submittedName>
        <fullName evidence="1">Uncharacterized protein</fullName>
    </submittedName>
</protein>
<gene>
    <name evidence="1" type="ORF">ES288_A04G067200v1</name>
</gene>
<accession>A0A5D2GWQ8</accession>
<sequence>MNKRKPKSFKSSHGDSKNLLHFQSILRRILVSLCPNSPIFLHQHLDRIRDFINPKPRMLSSPSFHRQGMGHSINQSGNKKRVPFHQQTSEAHVNCKKQRPFTCPCFSHERVDHIIKQITQTTISWNSSDLKGRPYTLKDVAGP</sequence>
<proteinExistence type="predicted"/>